<protein>
    <submittedName>
        <fullName evidence="3">Unannotated protein</fullName>
    </submittedName>
</protein>
<dbReference type="Pfam" id="PF00326">
    <property type="entry name" value="Peptidase_S9"/>
    <property type="match status" value="1"/>
</dbReference>
<dbReference type="PANTHER" id="PTHR42776:SF27">
    <property type="entry name" value="DIPEPTIDYL PEPTIDASE FAMILY MEMBER 6"/>
    <property type="match status" value="1"/>
</dbReference>
<dbReference type="InterPro" id="IPR001375">
    <property type="entry name" value="Peptidase_S9_cat"/>
</dbReference>
<dbReference type="InterPro" id="IPR029058">
    <property type="entry name" value="AB_hydrolase_fold"/>
</dbReference>
<dbReference type="GO" id="GO:0004252">
    <property type="term" value="F:serine-type endopeptidase activity"/>
    <property type="evidence" value="ECO:0007669"/>
    <property type="project" value="TreeGrafter"/>
</dbReference>
<dbReference type="PANTHER" id="PTHR42776">
    <property type="entry name" value="SERINE PEPTIDASE S9 FAMILY MEMBER"/>
    <property type="match status" value="1"/>
</dbReference>
<feature type="domain" description="Peptidase S9 prolyl oligopeptidase catalytic" evidence="2">
    <location>
        <begin position="390"/>
        <end position="595"/>
    </location>
</feature>
<dbReference type="AlphaFoldDB" id="A0A6J6J8U6"/>
<dbReference type="GO" id="GO:0006508">
    <property type="term" value="P:proteolysis"/>
    <property type="evidence" value="ECO:0007669"/>
    <property type="project" value="InterPro"/>
</dbReference>
<accession>A0A6J6J8U6</accession>
<proteinExistence type="predicted"/>
<sequence length="597" mass="66219">MPHIPLSLCLSGRDVTDVRVRPGGQWVSGVLSEPGLEGAINRLQMWNVSTPDVVVDLLLEPAPVNGRGLSGGVHVWDHDGNRVFVVTKSEGVVEVTLEDDAPVRVKRLPFDASRSWSTPAFDYMNRSLFVIADWRELWGCKVGSGDPWLVHASEGFAMDAAAGADGMCLEWQRPQMPWTESTIYPEPSTPDVSVQQPRFSPDGTSFGYIDDTRGIANVRILADSVVDHDVVIDDDCEHGGPTWGPGQRTWCFNSDGTRVAYTRNENGFGSLWVYDRVTTERAFVGRGIHGCVSWEDNTLSALRSGARTPQQVVVYDTTDVFNIQRTILVRPADELWFTPEIDAELVEPSVHSVVNNGVTVPYRLYRSVHPPFGLIVWVHGGPTDQWQVTFRPRLTYWLSRGWSIVVVDHRGTTGHSRDFTEALEGQWGSADSIDTHAVLQHVQRVFGYRPERTVLMGGSAGGLTVLNTIAIDPDLCAGAVLNYPVVDLGELMRGDDPFETHYMPRLIGASSPDDPLLHARSPLKWAHRIAKVPVLIFHGDQDHSVPLIHSERLRNVVRAAGGSIRLEVMSGEGHGFRDPLNVIREYSFTEEFLNTLL</sequence>
<evidence type="ECO:0000313" key="3">
    <source>
        <dbReference type="EMBL" id="CAB4632995.1"/>
    </source>
</evidence>
<dbReference type="SUPFAM" id="SSF53474">
    <property type="entry name" value="alpha/beta-Hydrolases"/>
    <property type="match status" value="1"/>
</dbReference>
<dbReference type="Gene3D" id="2.120.10.30">
    <property type="entry name" value="TolB, C-terminal domain"/>
    <property type="match status" value="1"/>
</dbReference>
<dbReference type="Gene3D" id="3.40.50.1820">
    <property type="entry name" value="alpha/beta hydrolase"/>
    <property type="match status" value="1"/>
</dbReference>
<reference evidence="3" key="1">
    <citation type="submission" date="2020-05" db="EMBL/GenBank/DDBJ databases">
        <authorList>
            <person name="Chiriac C."/>
            <person name="Salcher M."/>
            <person name="Ghai R."/>
            <person name="Kavagutti S V."/>
        </authorList>
    </citation>
    <scope>NUCLEOTIDE SEQUENCE</scope>
</reference>
<dbReference type="InterPro" id="IPR011042">
    <property type="entry name" value="6-blade_b-propeller_TolB-like"/>
</dbReference>
<dbReference type="SUPFAM" id="SSF82171">
    <property type="entry name" value="DPP6 N-terminal domain-like"/>
    <property type="match status" value="1"/>
</dbReference>
<evidence type="ECO:0000259" key="2">
    <source>
        <dbReference type="Pfam" id="PF00326"/>
    </source>
</evidence>
<keyword evidence="1" id="KW-0378">Hydrolase</keyword>
<evidence type="ECO:0000256" key="1">
    <source>
        <dbReference type="ARBA" id="ARBA00022801"/>
    </source>
</evidence>
<gene>
    <name evidence="3" type="ORF">UFOPK2086_00462</name>
</gene>
<name>A0A6J6J8U6_9ZZZZ</name>
<dbReference type="EMBL" id="CAEZVQ010000040">
    <property type="protein sequence ID" value="CAB4632995.1"/>
    <property type="molecule type" value="Genomic_DNA"/>
</dbReference>
<organism evidence="3">
    <name type="scientific">freshwater metagenome</name>
    <dbReference type="NCBI Taxonomy" id="449393"/>
    <lineage>
        <taxon>unclassified sequences</taxon>
        <taxon>metagenomes</taxon>
        <taxon>ecological metagenomes</taxon>
    </lineage>
</organism>